<dbReference type="GO" id="GO:0022857">
    <property type="term" value="F:transmembrane transporter activity"/>
    <property type="evidence" value="ECO:0007669"/>
    <property type="project" value="TreeGrafter"/>
</dbReference>
<keyword evidence="2" id="KW-1003">Cell membrane</keyword>
<evidence type="ECO:0000313" key="9">
    <source>
        <dbReference type="EMBL" id="PWB96499.1"/>
    </source>
</evidence>
<dbReference type="OrthoDB" id="9777699at2"/>
<evidence type="ECO:0000256" key="5">
    <source>
        <dbReference type="ARBA" id="ARBA00022989"/>
    </source>
</evidence>
<keyword evidence="5 7" id="KW-1133">Transmembrane helix</keyword>
<dbReference type="NCBIfam" id="TIGR00786">
    <property type="entry name" value="dctM"/>
    <property type="match status" value="1"/>
</dbReference>
<organism evidence="9 10">
    <name type="scientific">Homoserinimonas hongtaonis</name>
    <dbReference type="NCBI Taxonomy" id="2079791"/>
    <lineage>
        <taxon>Bacteria</taxon>
        <taxon>Bacillati</taxon>
        <taxon>Actinomycetota</taxon>
        <taxon>Actinomycetes</taxon>
        <taxon>Micrococcales</taxon>
        <taxon>Microbacteriaceae</taxon>
        <taxon>Homoserinimonas</taxon>
    </lineage>
</organism>
<keyword evidence="3" id="KW-0997">Cell inner membrane</keyword>
<feature type="transmembrane region" description="Helical" evidence="7">
    <location>
        <begin position="311"/>
        <end position="341"/>
    </location>
</feature>
<dbReference type="GO" id="GO:0005886">
    <property type="term" value="C:plasma membrane"/>
    <property type="evidence" value="ECO:0007669"/>
    <property type="project" value="UniProtKB-SubCell"/>
</dbReference>
<feature type="transmembrane region" description="Helical" evidence="7">
    <location>
        <begin position="269"/>
        <end position="291"/>
    </location>
</feature>
<evidence type="ECO:0000256" key="6">
    <source>
        <dbReference type="ARBA" id="ARBA00023136"/>
    </source>
</evidence>
<dbReference type="KEGG" id="salc:C2138_05385"/>
<feature type="domain" description="TRAP C4-dicarboxylate transport system permease DctM subunit" evidence="8">
    <location>
        <begin position="9"/>
        <end position="413"/>
    </location>
</feature>
<dbReference type="RefSeq" id="WP_108516124.1">
    <property type="nucleotide sequence ID" value="NZ_CP026951.1"/>
</dbReference>
<sequence length="424" mass="44058">MSLLILGLLIAVLLVIRVPVAFAFLGPSLLYMVLEGQSTGMALRSVTNAMGSFPLLAVPLFIFLGALANHAGIADRLFRFALAVLARVKGNLGYVAVGTSVGFSWMSGSAVADAAALGKVQIPAMLKAGYSRRFATGVNAASSLIAPVMPPSIPAVIFAGLAAISTGALFAASVIPALLMAIGLCIVVWVLVRRNPAIQKGVWNKAEVLASTKGVILPMITPFIILGGILGGFFTPTEAAAVGVAYILLVGILQRSLSLKGFVTAIKESVLTTAAIMLIVASASLLGYILAKERLPQMLTEAFFSLTDNPTVFMALAALLMLVLGTVIDATAILVLVVPILMPIAIQYGVDPIVLGVMLIISLMIGLLTPPVGTVLFVTAAVSKTRVGEVFKGCLPFMIPSLVIVVLVILFPDAVMWLPGVLGL</sequence>
<dbReference type="InterPro" id="IPR004681">
    <property type="entry name" value="TRAP_DctM"/>
</dbReference>
<dbReference type="PANTHER" id="PTHR33362">
    <property type="entry name" value="SIALIC ACID TRAP TRANSPORTER PERMEASE PROTEIN SIAT-RELATED"/>
    <property type="match status" value="1"/>
</dbReference>
<dbReference type="AlphaFoldDB" id="A0A2U1SY17"/>
<feature type="transmembrane region" description="Helical" evidence="7">
    <location>
        <begin position="213"/>
        <end position="233"/>
    </location>
</feature>
<dbReference type="PIRSF" id="PIRSF006066">
    <property type="entry name" value="HI0050"/>
    <property type="match status" value="1"/>
</dbReference>
<dbReference type="Proteomes" id="UP000244978">
    <property type="component" value="Unassembled WGS sequence"/>
</dbReference>
<feature type="transmembrane region" description="Helical" evidence="7">
    <location>
        <begin position="239"/>
        <end position="257"/>
    </location>
</feature>
<gene>
    <name evidence="9" type="ORF">DF220_00545</name>
</gene>
<comment type="caution">
    <text evidence="9">The sequence shown here is derived from an EMBL/GenBank/DDBJ whole genome shotgun (WGS) entry which is preliminary data.</text>
</comment>
<feature type="transmembrane region" description="Helical" evidence="7">
    <location>
        <begin position="397"/>
        <end position="418"/>
    </location>
</feature>
<dbReference type="Pfam" id="PF06808">
    <property type="entry name" value="DctM"/>
    <property type="match status" value="1"/>
</dbReference>
<dbReference type="EMBL" id="QEEX01000001">
    <property type="protein sequence ID" value="PWB96499.1"/>
    <property type="molecule type" value="Genomic_DNA"/>
</dbReference>
<feature type="transmembrane region" description="Helical" evidence="7">
    <location>
        <begin position="143"/>
        <end position="164"/>
    </location>
</feature>
<evidence type="ECO:0000256" key="7">
    <source>
        <dbReference type="SAM" id="Phobius"/>
    </source>
</evidence>
<evidence type="ECO:0000256" key="2">
    <source>
        <dbReference type="ARBA" id="ARBA00022475"/>
    </source>
</evidence>
<evidence type="ECO:0000256" key="1">
    <source>
        <dbReference type="ARBA" id="ARBA00004429"/>
    </source>
</evidence>
<evidence type="ECO:0000259" key="8">
    <source>
        <dbReference type="Pfam" id="PF06808"/>
    </source>
</evidence>
<protein>
    <submittedName>
        <fullName evidence="9">TRAP transporter large permease</fullName>
    </submittedName>
</protein>
<accession>A0A2U1SY17</accession>
<reference evidence="10" key="1">
    <citation type="submission" date="2018-04" db="EMBL/GenBank/DDBJ databases">
        <authorList>
            <person name="Liu S."/>
            <person name="Wang Z."/>
            <person name="Li J."/>
        </authorList>
    </citation>
    <scope>NUCLEOTIDE SEQUENCE [LARGE SCALE GENOMIC DNA]</scope>
    <source>
        <strain evidence="10">S1194</strain>
    </source>
</reference>
<keyword evidence="6 7" id="KW-0472">Membrane</keyword>
<keyword evidence="10" id="KW-1185">Reference proteome</keyword>
<keyword evidence="4 7" id="KW-0812">Transmembrane</keyword>
<feature type="transmembrane region" description="Helical" evidence="7">
    <location>
        <begin position="353"/>
        <end position="377"/>
    </location>
</feature>
<feature type="transmembrane region" description="Helical" evidence="7">
    <location>
        <begin position="47"/>
        <end position="68"/>
    </location>
</feature>
<proteinExistence type="predicted"/>
<name>A0A2U1SY17_9MICO</name>
<comment type="subcellular location">
    <subcellularLocation>
        <location evidence="1">Cell inner membrane</location>
        <topology evidence="1">Multi-pass membrane protein</topology>
    </subcellularLocation>
</comment>
<evidence type="ECO:0000256" key="4">
    <source>
        <dbReference type="ARBA" id="ARBA00022692"/>
    </source>
</evidence>
<evidence type="ECO:0000256" key="3">
    <source>
        <dbReference type="ARBA" id="ARBA00022519"/>
    </source>
</evidence>
<dbReference type="InterPro" id="IPR010656">
    <property type="entry name" value="DctM"/>
</dbReference>
<feature type="transmembrane region" description="Helical" evidence="7">
    <location>
        <begin position="170"/>
        <end position="192"/>
    </location>
</feature>
<evidence type="ECO:0000313" key="10">
    <source>
        <dbReference type="Proteomes" id="UP000244978"/>
    </source>
</evidence>